<evidence type="ECO:0000256" key="1">
    <source>
        <dbReference type="ARBA" id="ARBA00008275"/>
    </source>
</evidence>
<dbReference type="AlphaFoldDB" id="A0A7M7P5W3"/>
<evidence type="ECO:0000313" key="6">
    <source>
        <dbReference type="Proteomes" id="UP000007110"/>
    </source>
</evidence>
<feature type="region of interest" description="Disordered" evidence="4">
    <location>
        <begin position="1"/>
        <end position="38"/>
    </location>
</feature>
<dbReference type="RefSeq" id="XP_030845887.1">
    <property type="nucleotide sequence ID" value="XM_030990027.1"/>
</dbReference>
<comment type="similarity">
    <text evidence="1">Belongs to the LRRFIP family.</text>
</comment>
<protein>
    <recommendedName>
        <fullName evidence="7">Leucine-rich repeat flightless-interacting protein 2</fullName>
    </recommendedName>
</protein>
<feature type="coiled-coil region" evidence="3">
    <location>
        <begin position="394"/>
        <end position="470"/>
    </location>
</feature>
<evidence type="ECO:0000313" key="5">
    <source>
        <dbReference type="EnsemblMetazoa" id="XP_030845887"/>
    </source>
</evidence>
<evidence type="ECO:0008006" key="7">
    <source>
        <dbReference type="Google" id="ProtNLM"/>
    </source>
</evidence>
<feature type="coiled-coil region" evidence="3">
    <location>
        <begin position="328"/>
        <end position="362"/>
    </location>
</feature>
<evidence type="ECO:0000256" key="4">
    <source>
        <dbReference type="SAM" id="MobiDB-lite"/>
    </source>
</evidence>
<reference evidence="5" key="2">
    <citation type="submission" date="2021-01" db="UniProtKB">
        <authorList>
            <consortium name="EnsemblMetazoa"/>
        </authorList>
    </citation>
    <scope>IDENTIFICATION</scope>
</reference>
<accession>A0A7M7P5W3</accession>
<feature type="region of interest" description="Disordered" evidence="4">
    <location>
        <begin position="98"/>
        <end position="123"/>
    </location>
</feature>
<feature type="coiled-coil region" evidence="3">
    <location>
        <begin position="47"/>
        <end position="95"/>
    </location>
</feature>
<dbReference type="GeneID" id="577253"/>
<keyword evidence="6" id="KW-1185">Reference proteome</keyword>
<name>A0A7M7P5W3_STRPU</name>
<dbReference type="InterPro" id="IPR019139">
    <property type="entry name" value="LRRFIP1/2"/>
</dbReference>
<dbReference type="Proteomes" id="UP000007110">
    <property type="component" value="Unassembled WGS sequence"/>
</dbReference>
<evidence type="ECO:0000256" key="3">
    <source>
        <dbReference type="SAM" id="Coils"/>
    </source>
</evidence>
<dbReference type="EnsemblMetazoa" id="XM_030990027">
    <property type="protein sequence ID" value="XP_030845887"/>
    <property type="gene ID" value="LOC577253"/>
</dbReference>
<keyword evidence="2 3" id="KW-0175">Coiled coil</keyword>
<feature type="compositionally biased region" description="Polar residues" evidence="4">
    <location>
        <begin position="114"/>
        <end position="123"/>
    </location>
</feature>
<dbReference type="PANTHER" id="PTHR19212">
    <property type="entry name" value="LEUCINE RICH REPEAT IN FLII INTERACTING PROTEIN"/>
    <property type="match status" value="1"/>
</dbReference>
<evidence type="ECO:0000256" key="2">
    <source>
        <dbReference type="ARBA" id="ARBA00023054"/>
    </source>
</evidence>
<sequence length="474" mass="53865">MSVDAVELDVSAVGPNHSGPSPGGTSGRRPRPQRAYTAEEDALTDIAKQAESKLAQRRQARAEARKIRMLELEKVQKEADEKMDIEYKIQQEEKKIQLKEPLSSRQKWHHRRTSLQVPMGTSSNMRMSMLTKQAEMVVAAGTGGSGSRPSSRRGSNESIEHDLLKGSANGDEVQSESQTGGLDLEEQELLKDAVADLEEKYKKSMMTNAQLDNEKSTLVYEVDCLKDVLADQEEHMMELSREARDKHRDLESKKRESVGLKREVEILREMVEQRDQLISEHGLLLVGEEKDGDSSKPVQAKVGTIVVVSPEAAELLEMVGDGALDVRLKKFVEERKELLEQIRKLKIDLEESKERAENAERRRANPITINGPDLDAVDVQREATKQVGEYKFKLQKAEQDITNLGGQVVRLEGQVRRYKTSADVAEKNEEDLKLEKRKMSRELRVLREKIEEMETSNTHLQKRLDKFIKRKPEH</sequence>
<dbReference type="GO" id="GO:0006355">
    <property type="term" value="P:regulation of DNA-templated transcription"/>
    <property type="evidence" value="ECO:0007669"/>
    <property type="project" value="InterPro"/>
</dbReference>
<dbReference type="Gene3D" id="1.20.5.4090">
    <property type="match status" value="1"/>
</dbReference>
<reference evidence="6" key="1">
    <citation type="submission" date="2015-02" db="EMBL/GenBank/DDBJ databases">
        <title>Genome sequencing for Strongylocentrotus purpuratus.</title>
        <authorList>
            <person name="Murali S."/>
            <person name="Liu Y."/>
            <person name="Vee V."/>
            <person name="English A."/>
            <person name="Wang M."/>
            <person name="Skinner E."/>
            <person name="Han Y."/>
            <person name="Muzny D.M."/>
            <person name="Worley K.C."/>
            <person name="Gibbs R.A."/>
        </authorList>
    </citation>
    <scope>NUCLEOTIDE SEQUENCE</scope>
</reference>
<dbReference type="Pfam" id="PF09738">
    <property type="entry name" value="LRRFIP"/>
    <property type="match status" value="1"/>
</dbReference>
<feature type="coiled-coil region" evidence="3">
    <location>
        <begin position="194"/>
        <end position="270"/>
    </location>
</feature>
<feature type="compositionally biased region" description="Basic and acidic residues" evidence="4">
    <location>
        <begin position="154"/>
        <end position="164"/>
    </location>
</feature>
<proteinExistence type="inferred from homology"/>
<dbReference type="InParanoid" id="A0A7M7P5W3"/>
<organism evidence="5 6">
    <name type="scientific">Strongylocentrotus purpuratus</name>
    <name type="common">Purple sea urchin</name>
    <dbReference type="NCBI Taxonomy" id="7668"/>
    <lineage>
        <taxon>Eukaryota</taxon>
        <taxon>Metazoa</taxon>
        <taxon>Echinodermata</taxon>
        <taxon>Eleutherozoa</taxon>
        <taxon>Echinozoa</taxon>
        <taxon>Echinoidea</taxon>
        <taxon>Euechinoidea</taxon>
        <taxon>Echinacea</taxon>
        <taxon>Camarodonta</taxon>
        <taxon>Echinidea</taxon>
        <taxon>Strongylocentrotidae</taxon>
        <taxon>Strongylocentrotus</taxon>
    </lineage>
</organism>
<dbReference type="PANTHER" id="PTHR19212:SF0">
    <property type="entry name" value="LD07988P"/>
    <property type="match status" value="1"/>
</dbReference>
<dbReference type="CTD" id="9209"/>
<dbReference type="OrthoDB" id="10028421at2759"/>
<feature type="region of interest" description="Disordered" evidence="4">
    <location>
        <begin position="139"/>
        <end position="187"/>
    </location>
</feature>